<proteinExistence type="inferred from homology"/>
<feature type="transmembrane region" description="Helical" evidence="9">
    <location>
        <begin position="34"/>
        <end position="57"/>
    </location>
</feature>
<dbReference type="GO" id="GO:0005886">
    <property type="term" value="C:plasma membrane"/>
    <property type="evidence" value="ECO:0007669"/>
    <property type="project" value="UniProtKB-SubCell"/>
</dbReference>
<gene>
    <name evidence="10" type="ordered locus">Galf_1895</name>
</gene>
<dbReference type="KEGG" id="gca:Galf_1895"/>
<evidence type="ECO:0000256" key="5">
    <source>
        <dbReference type="ARBA" id="ARBA00022692"/>
    </source>
</evidence>
<evidence type="ECO:0000256" key="7">
    <source>
        <dbReference type="ARBA" id="ARBA00023136"/>
    </source>
</evidence>
<dbReference type="AlphaFoldDB" id="D9SHA6"/>
<feature type="transmembrane region" description="Helical" evidence="9">
    <location>
        <begin position="69"/>
        <end position="88"/>
    </location>
</feature>
<evidence type="ECO:0000256" key="4">
    <source>
        <dbReference type="ARBA" id="ARBA00022519"/>
    </source>
</evidence>
<evidence type="ECO:0000256" key="3">
    <source>
        <dbReference type="ARBA" id="ARBA00022475"/>
    </source>
</evidence>
<comment type="similarity">
    <text evidence="8">Belongs to the TsuA/YedE (TC 9.B.102) family.</text>
</comment>
<dbReference type="PANTHER" id="PTHR30574:SF1">
    <property type="entry name" value="SULPHUR TRANSPORT DOMAIN-CONTAINING PROTEIN"/>
    <property type="match status" value="1"/>
</dbReference>
<dbReference type="InterPro" id="IPR007272">
    <property type="entry name" value="Sulf_transp_TsuA/YedE"/>
</dbReference>
<dbReference type="RefSeq" id="WP_013293836.1">
    <property type="nucleotide sequence ID" value="NC_014394.1"/>
</dbReference>
<dbReference type="STRING" id="395494.Galf_1895"/>
<dbReference type="Pfam" id="PF04143">
    <property type="entry name" value="Sulf_transp"/>
    <property type="match status" value="1"/>
</dbReference>
<feature type="transmembrane region" description="Helical" evidence="9">
    <location>
        <begin position="339"/>
        <end position="359"/>
    </location>
</feature>
<evidence type="ECO:0000256" key="1">
    <source>
        <dbReference type="ARBA" id="ARBA00004429"/>
    </source>
</evidence>
<keyword evidence="11" id="KW-1185">Reference proteome</keyword>
<name>D9SHA6_GALCS</name>
<reference evidence="10 11" key="1">
    <citation type="submission" date="2010-08" db="EMBL/GenBank/DDBJ databases">
        <title>Complete sequence of Gallionella capsiferriformans ES-2.</title>
        <authorList>
            <consortium name="US DOE Joint Genome Institute"/>
            <person name="Lucas S."/>
            <person name="Copeland A."/>
            <person name="Lapidus A."/>
            <person name="Cheng J.-F."/>
            <person name="Bruce D."/>
            <person name="Goodwin L."/>
            <person name="Pitluck S."/>
            <person name="Chertkov O."/>
            <person name="Davenport K.W."/>
            <person name="Detter J.C."/>
            <person name="Han C."/>
            <person name="Tapia R."/>
            <person name="Land M."/>
            <person name="Hauser L."/>
            <person name="Chang Y.-J."/>
            <person name="Jeffries C."/>
            <person name="Kyrpides N."/>
            <person name="Ivanova N."/>
            <person name="Mikhailova N."/>
            <person name="Shelobolina E.S."/>
            <person name="Picardal F."/>
            <person name="Roden E."/>
            <person name="Emerson D."/>
            <person name="Woyke T."/>
        </authorList>
    </citation>
    <scope>NUCLEOTIDE SEQUENCE [LARGE SCALE GENOMIC DNA]</scope>
    <source>
        <strain evidence="10 11">ES-2</strain>
    </source>
</reference>
<dbReference type="OrthoDB" id="9794165at2"/>
<keyword evidence="4" id="KW-0997">Cell inner membrane</keyword>
<keyword evidence="2" id="KW-0813">Transport</keyword>
<evidence type="ECO:0000256" key="9">
    <source>
        <dbReference type="SAM" id="Phobius"/>
    </source>
</evidence>
<accession>D9SHA6</accession>
<dbReference type="EMBL" id="CP002159">
    <property type="protein sequence ID" value="ADL55903.1"/>
    <property type="molecule type" value="Genomic_DNA"/>
</dbReference>
<protein>
    <submittedName>
        <fullName evidence="10">Uncharacterized protein</fullName>
    </submittedName>
</protein>
<feature type="transmembrane region" description="Helical" evidence="9">
    <location>
        <begin position="285"/>
        <end position="304"/>
    </location>
</feature>
<organism evidence="10 11">
    <name type="scientific">Gallionella capsiferriformans (strain ES-2)</name>
    <name type="common">Gallionella ferruginea capsiferriformans (strain ES-2)</name>
    <dbReference type="NCBI Taxonomy" id="395494"/>
    <lineage>
        <taxon>Bacteria</taxon>
        <taxon>Pseudomonadati</taxon>
        <taxon>Pseudomonadota</taxon>
        <taxon>Betaproteobacteria</taxon>
        <taxon>Nitrosomonadales</taxon>
        <taxon>Gallionellaceae</taxon>
        <taxon>Gallionella</taxon>
    </lineage>
</organism>
<dbReference type="HOGENOM" id="CLU_050656_1_0_4"/>
<evidence type="ECO:0000256" key="2">
    <source>
        <dbReference type="ARBA" id="ARBA00022448"/>
    </source>
</evidence>
<dbReference type="Proteomes" id="UP000001235">
    <property type="component" value="Chromosome"/>
</dbReference>
<feature type="transmembrane region" description="Helical" evidence="9">
    <location>
        <begin position="174"/>
        <end position="193"/>
    </location>
</feature>
<dbReference type="PANTHER" id="PTHR30574">
    <property type="entry name" value="INNER MEMBRANE PROTEIN YEDE"/>
    <property type="match status" value="1"/>
</dbReference>
<evidence type="ECO:0000256" key="6">
    <source>
        <dbReference type="ARBA" id="ARBA00022989"/>
    </source>
</evidence>
<evidence type="ECO:0000256" key="8">
    <source>
        <dbReference type="ARBA" id="ARBA00035655"/>
    </source>
</evidence>
<feature type="transmembrane region" description="Helical" evidence="9">
    <location>
        <begin position="214"/>
        <end position="232"/>
    </location>
</feature>
<keyword evidence="5 9" id="KW-0812">Transmembrane</keyword>
<dbReference type="eggNOG" id="COG2391">
    <property type="taxonomic scope" value="Bacteria"/>
</dbReference>
<feature type="transmembrane region" description="Helical" evidence="9">
    <location>
        <begin position="136"/>
        <end position="154"/>
    </location>
</feature>
<comment type="subcellular location">
    <subcellularLocation>
        <location evidence="1">Cell inner membrane</location>
        <topology evidence="1">Multi-pass membrane protein</topology>
    </subcellularLocation>
</comment>
<feature type="transmembrane region" description="Helical" evidence="9">
    <location>
        <begin position="311"/>
        <end position="333"/>
    </location>
</feature>
<evidence type="ECO:0000313" key="11">
    <source>
        <dbReference type="Proteomes" id="UP000001235"/>
    </source>
</evidence>
<keyword evidence="3" id="KW-1003">Cell membrane</keyword>
<evidence type="ECO:0000313" key="10">
    <source>
        <dbReference type="EMBL" id="ADL55903.1"/>
    </source>
</evidence>
<sequence length="375" mass="40415">MKMQRLYLGASVLLMLLLTWQTVLHESALLLIPLGALLGVAFHHAGFGFTGTYRMLLEAGSVRLVQAQLLLLALTTLLFAPFLAAASFNGHSIVGAVAPLGFGVTTGAFMFGIGMQLAGGCGSGTLCGFGSGNTRLFFTIITFCFGGWLATLHADWWENLPAWDAPALGDMLGWPLAVGLQLAVFALLWRATLLWGKRDEVNTVQVYTWWRGPWPLYLSMLLVALLNLAVLLQTGHPWVVTWAFTLWGAKMAAALGWDAEGSTFWNNDYRLDQLQGSVFTDETSVMDMAIILGSLIAAALAGVLKPNLRLTLLPLLAALLGGLLMGYGSRIAYGCNIGAFLSGISSTSLHGWLWILAALPGNWVGIKLRGVFRVE</sequence>
<keyword evidence="6 9" id="KW-1133">Transmembrane helix</keyword>
<keyword evidence="7 9" id="KW-0472">Membrane</keyword>